<dbReference type="EMBL" id="JAVDWW010000005">
    <property type="protein sequence ID" value="MDR7169702.1"/>
    <property type="molecule type" value="Genomic_DNA"/>
</dbReference>
<sequence length="191" mass="20290">MTLQHEPILLDRSARFSLRGGPSPLSPQAPRPGVVGGAWWPHTTDLVAEMAGLEALLGRRAGGVERIVYNIDAWDPAPKRTVLGKRSVRLDGYRHLPAHMLCVLGLDGTRLVLLVIPARTEAAAAQALLTAAARPGSEFTADELVAAGTGRSLENTQNRVALCRWDDEGGHNAPVAPQDRDTSIAVAGGSR</sequence>
<gene>
    <name evidence="2" type="ORF">J2W56_003446</name>
</gene>
<evidence type="ECO:0000256" key="1">
    <source>
        <dbReference type="SAM" id="MobiDB-lite"/>
    </source>
</evidence>
<evidence type="ECO:0000313" key="2">
    <source>
        <dbReference type="EMBL" id="MDR7169702.1"/>
    </source>
</evidence>
<feature type="region of interest" description="Disordered" evidence="1">
    <location>
        <begin position="169"/>
        <end position="191"/>
    </location>
</feature>
<comment type="caution">
    <text evidence="2">The sequence shown here is derived from an EMBL/GenBank/DDBJ whole genome shotgun (WGS) entry which is preliminary data.</text>
</comment>
<evidence type="ECO:0000313" key="3">
    <source>
        <dbReference type="Proteomes" id="UP001251217"/>
    </source>
</evidence>
<name>A0ABU1XGN3_9NOCA</name>
<dbReference type="RefSeq" id="WP_174552677.1">
    <property type="nucleotide sequence ID" value="NZ_JAVDWW010000005.1"/>
</dbReference>
<dbReference type="Proteomes" id="UP001251217">
    <property type="component" value="Unassembled WGS sequence"/>
</dbReference>
<reference evidence="2 3" key="1">
    <citation type="submission" date="2023-07" db="EMBL/GenBank/DDBJ databases">
        <title>Sorghum-associated microbial communities from plants grown in Nebraska, USA.</title>
        <authorList>
            <person name="Schachtman D."/>
        </authorList>
    </citation>
    <scope>NUCLEOTIDE SEQUENCE [LARGE SCALE GENOMIC DNA]</scope>
    <source>
        <strain evidence="2 3">4272</strain>
    </source>
</reference>
<dbReference type="Pfam" id="PF19457">
    <property type="entry name" value="DUF5994"/>
    <property type="match status" value="1"/>
</dbReference>
<protein>
    <submittedName>
        <fullName evidence="2">Uncharacterized protein</fullName>
    </submittedName>
</protein>
<keyword evidence="3" id="KW-1185">Reference proteome</keyword>
<organism evidence="2 3">
    <name type="scientific">Nocardia kruczakiae</name>
    <dbReference type="NCBI Taxonomy" id="261477"/>
    <lineage>
        <taxon>Bacteria</taxon>
        <taxon>Bacillati</taxon>
        <taxon>Actinomycetota</taxon>
        <taxon>Actinomycetes</taxon>
        <taxon>Mycobacteriales</taxon>
        <taxon>Nocardiaceae</taxon>
        <taxon>Nocardia</taxon>
    </lineage>
</organism>
<proteinExistence type="predicted"/>
<dbReference type="InterPro" id="IPR046036">
    <property type="entry name" value="DUF5994"/>
</dbReference>
<accession>A0ABU1XGN3</accession>